<sequence>MAEVKKKSTVSKKVGPCKSCKNKKPITELPPIVDENVYVPSLQEIKEAYVELSNMKGVHESKREMINKVYSFIFQEDFDFNCSGCMTIQGRKFHNYVVDKLKIEL</sequence>
<reference evidence="1" key="1">
    <citation type="submission" date="2020-05" db="EMBL/GenBank/DDBJ databases">
        <authorList>
            <person name="Chiriac C."/>
            <person name="Salcher M."/>
            <person name="Ghai R."/>
            <person name="Kavagutti S V."/>
        </authorList>
    </citation>
    <scope>NUCLEOTIDE SEQUENCE</scope>
</reference>
<accession>A0A6J7WFZ0</accession>
<organism evidence="1">
    <name type="scientific">uncultured Caudovirales phage</name>
    <dbReference type="NCBI Taxonomy" id="2100421"/>
    <lineage>
        <taxon>Viruses</taxon>
        <taxon>Duplodnaviria</taxon>
        <taxon>Heunggongvirae</taxon>
        <taxon>Uroviricota</taxon>
        <taxon>Caudoviricetes</taxon>
        <taxon>Peduoviridae</taxon>
        <taxon>Maltschvirus</taxon>
        <taxon>Maltschvirus maltsch</taxon>
    </lineage>
</organism>
<proteinExistence type="predicted"/>
<gene>
    <name evidence="1" type="ORF">UFOVP185_6</name>
</gene>
<name>A0A6J7WFZ0_9CAUD</name>
<evidence type="ECO:0000313" key="1">
    <source>
        <dbReference type="EMBL" id="CAB5214047.1"/>
    </source>
</evidence>
<dbReference type="EMBL" id="LR798242">
    <property type="protein sequence ID" value="CAB5214047.1"/>
    <property type="molecule type" value="Genomic_DNA"/>
</dbReference>
<protein>
    <submittedName>
        <fullName evidence="1">Uncharacterized protein</fullName>
    </submittedName>
</protein>